<feature type="compositionally biased region" description="Basic and acidic residues" evidence="1">
    <location>
        <begin position="527"/>
        <end position="540"/>
    </location>
</feature>
<reference evidence="2 3" key="1">
    <citation type="submission" date="2024-10" db="EMBL/GenBank/DDBJ databases">
        <title>Updated reference genomes for cyclostephanoid diatoms.</title>
        <authorList>
            <person name="Roberts W.R."/>
            <person name="Alverson A.J."/>
        </authorList>
    </citation>
    <scope>NUCLEOTIDE SEQUENCE [LARGE SCALE GENOMIC DNA]</scope>
    <source>
        <strain evidence="2 3">AJA228-03</strain>
    </source>
</reference>
<comment type="caution">
    <text evidence="2">The sequence shown here is derived from an EMBL/GenBank/DDBJ whole genome shotgun (WGS) entry which is preliminary data.</text>
</comment>
<feature type="compositionally biased region" description="Basic and acidic residues" evidence="1">
    <location>
        <begin position="991"/>
        <end position="1008"/>
    </location>
</feature>
<name>A0ABD3RT26_9STRA</name>
<keyword evidence="3" id="KW-1185">Reference proteome</keyword>
<dbReference type="EMBL" id="JALLPB020000204">
    <property type="protein sequence ID" value="KAL3815317.1"/>
    <property type="molecule type" value="Genomic_DNA"/>
</dbReference>
<accession>A0ABD3RT26</accession>
<evidence type="ECO:0000313" key="3">
    <source>
        <dbReference type="Proteomes" id="UP001530377"/>
    </source>
</evidence>
<feature type="compositionally biased region" description="Basic and acidic residues" evidence="1">
    <location>
        <begin position="1177"/>
        <end position="1207"/>
    </location>
</feature>
<dbReference type="AlphaFoldDB" id="A0ABD3RT26"/>
<feature type="compositionally biased region" description="Polar residues" evidence="1">
    <location>
        <begin position="17"/>
        <end position="36"/>
    </location>
</feature>
<proteinExistence type="predicted"/>
<feature type="region of interest" description="Disordered" evidence="1">
    <location>
        <begin position="527"/>
        <end position="576"/>
    </location>
</feature>
<dbReference type="Proteomes" id="UP001530377">
    <property type="component" value="Unassembled WGS sequence"/>
</dbReference>
<feature type="region of interest" description="Disordered" evidence="1">
    <location>
        <begin position="840"/>
        <end position="878"/>
    </location>
</feature>
<feature type="region of interest" description="Disordered" evidence="1">
    <location>
        <begin position="725"/>
        <end position="752"/>
    </location>
</feature>
<feature type="compositionally biased region" description="Basic and acidic residues" evidence="1">
    <location>
        <begin position="118"/>
        <end position="131"/>
    </location>
</feature>
<feature type="region of interest" description="Disordered" evidence="1">
    <location>
        <begin position="447"/>
        <end position="508"/>
    </location>
</feature>
<feature type="region of interest" description="Disordered" evidence="1">
    <location>
        <begin position="697"/>
        <end position="716"/>
    </location>
</feature>
<evidence type="ECO:0000313" key="2">
    <source>
        <dbReference type="EMBL" id="KAL3815317.1"/>
    </source>
</evidence>
<feature type="region of interest" description="Disordered" evidence="1">
    <location>
        <begin position="17"/>
        <end position="50"/>
    </location>
</feature>
<protein>
    <submittedName>
        <fullName evidence="2">Uncharacterized protein</fullName>
    </submittedName>
</protein>
<feature type="region of interest" description="Disordered" evidence="1">
    <location>
        <begin position="291"/>
        <end position="320"/>
    </location>
</feature>
<sequence length="1266" mass="139656">MSGKSDQRWLRNFVKWTTSRRGGRSNASGERSSTVQLSPSPSSPLPKHWVSHQRVQYQKLQRGEKSLMTRDRVALLEGADFVWKVRNKSGILVDDVENNLQSSDIRRASATTHATGGGEERKDESIGERTKSVPVIRSAGEPGRSIINNGPPVRKSPRKSPPTQFYHSILGNRSVSGDGASGGWSSVPTISTSDSASPTATLMKRQRPTSPSKRISQSSLGDSLRLLPTDVVAKDESDNRGDKKKKVRRGRRSTSSLLALEALAGSSMKERDVDSVGKCLVSLSHRELNEVLSKNRKKQPRKKSVDGTSKKKMRDEPTTTIVGAATNDANKARFEDSKLVDDSSKGELDVMIGVSIGGHDASQQSPESPIRITRLLPALMDGDSANGTSRATAVSDLTGKSAADAPSIAQLLLSCLSEDSEEKAAHLTSTRPKSTTDEASSLAGISCEMNCDDRGGSSSLPSHSKSSEEYSLRLHSPPDTSGSGAQVESSTSNLKQNLNARPKASMTSSMEEFLVPHTSVELSIQKEKTNEVDPSNKKEAPVASSLQRTLSKENPEMKELNPDNTTLARGGETSLRKQRVSMYDKSTETTFEDTAIAPKETPEIKPSQKQEVPVGSLAHCTIWTCDICKSATFEDYFDAVTHEDKCAITNKVQQAQLINKEAEEESNTSRVRVRCESPPVETEKYQSTSVPKIGTENMQTNEVEPSDKNEAPVASSLQRTLSKENPEMKELNPDNTALARGGETSLRKQREPVGHLATSTFSMRDKSTEATFEDTAIAPKETPEIKPSQKQEVPVGSLAHCTIWTCDICKTATFEDYFDAVTHEDKCAIDKKVQQAQLISKEAEEESNTSRVRVRSKSPPVETEKYQSTSVPKIGMENMPSPTLFSPLSLMSPNRGNDLALQITKNMNIVQNKMTEFGRLQMEAHFVAQRMREIEEMIKLGSKTISNIGDIEGCRTNLKKRSYRATSKSTSIQHHKRSWSRYNESSDDYSDEYHSQRRQKNSPDEFEPKMLSGKHSSRRLEIRNRSSATTKGHSTSSRIVGALTQLKYDVSEIDMRSSQKSKKVERYHADRTVSPKKHYRHVDEMHFTPRTKKSGEMYNAPIDRMRLKGHNTEPLVVGMPLTSGSKKANSKQVRINQDFGSNAEKPNPSPASDQSDEYSREDCRSRTIGPTLGKLLKQNEGKSERPPKKTSTKPDVEADAGYSEKRSSTQSPGEAKIKGNIPPAASTQYEANKTRDPVYWLAGVESSSDDESWDFDGPMILPPPPL</sequence>
<gene>
    <name evidence="2" type="ORF">ACHAXA_009999</name>
</gene>
<feature type="compositionally biased region" description="Basic and acidic residues" evidence="1">
    <location>
        <begin position="550"/>
        <end position="561"/>
    </location>
</feature>
<organism evidence="2 3">
    <name type="scientific">Cyclostephanos tholiformis</name>
    <dbReference type="NCBI Taxonomy" id="382380"/>
    <lineage>
        <taxon>Eukaryota</taxon>
        <taxon>Sar</taxon>
        <taxon>Stramenopiles</taxon>
        <taxon>Ochrophyta</taxon>
        <taxon>Bacillariophyta</taxon>
        <taxon>Coscinodiscophyceae</taxon>
        <taxon>Thalassiosirophycidae</taxon>
        <taxon>Stephanodiscales</taxon>
        <taxon>Stephanodiscaceae</taxon>
        <taxon>Cyclostephanos</taxon>
    </lineage>
</organism>
<feature type="compositionally biased region" description="Polar residues" evidence="1">
    <location>
        <begin position="183"/>
        <end position="200"/>
    </location>
</feature>
<feature type="compositionally biased region" description="Polar residues" evidence="1">
    <location>
        <begin position="208"/>
        <end position="221"/>
    </location>
</feature>
<feature type="compositionally biased region" description="Polar residues" evidence="1">
    <location>
        <begin position="163"/>
        <end position="175"/>
    </location>
</feature>
<feature type="compositionally biased region" description="Basic residues" evidence="1">
    <location>
        <begin position="242"/>
        <end position="252"/>
    </location>
</feature>
<feature type="region of interest" description="Disordered" evidence="1">
    <location>
        <begin position="962"/>
        <end position="1037"/>
    </location>
</feature>
<feature type="region of interest" description="Disordered" evidence="1">
    <location>
        <begin position="1138"/>
        <end position="1266"/>
    </location>
</feature>
<feature type="compositionally biased region" description="Basic and acidic residues" evidence="1">
    <location>
        <begin position="303"/>
        <end position="317"/>
    </location>
</feature>
<feature type="compositionally biased region" description="Polar residues" evidence="1">
    <location>
        <begin position="1025"/>
        <end position="1037"/>
    </location>
</feature>
<feature type="compositionally biased region" description="Polar residues" evidence="1">
    <location>
        <begin position="478"/>
        <end position="508"/>
    </location>
</feature>
<feature type="compositionally biased region" description="Basic and acidic residues" evidence="1">
    <location>
        <begin position="232"/>
        <end position="241"/>
    </location>
</feature>
<evidence type="ECO:0000256" key="1">
    <source>
        <dbReference type="SAM" id="MobiDB-lite"/>
    </source>
</evidence>
<feature type="region of interest" description="Disordered" evidence="1">
    <location>
        <begin position="107"/>
        <end position="254"/>
    </location>
</feature>